<dbReference type="PROSITE" id="PS00741">
    <property type="entry name" value="DH_1"/>
    <property type="match status" value="1"/>
</dbReference>
<feature type="compositionally biased region" description="Basic and acidic residues" evidence="6">
    <location>
        <begin position="374"/>
        <end position="390"/>
    </location>
</feature>
<feature type="region of interest" description="Disordered" evidence="6">
    <location>
        <begin position="455"/>
        <end position="588"/>
    </location>
</feature>
<dbReference type="PANTHER" id="PTHR46006:SF6">
    <property type="entry name" value="INTERSECTIN-2 ISOFORM X1"/>
    <property type="match status" value="1"/>
</dbReference>
<dbReference type="Proteomes" id="UP000646827">
    <property type="component" value="Unassembled WGS sequence"/>
</dbReference>
<feature type="compositionally biased region" description="Basic and acidic residues" evidence="6">
    <location>
        <begin position="455"/>
        <end position="578"/>
    </location>
</feature>
<feature type="domain" description="SH3" evidence="7">
    <location>
        <begin position="692"/>
        <end position="755"/>
    </location>
</feature>
<feature type="coiled-coil region" evidence="5">
    <location>
        <begin position="69"/>
        <end position="161"/>
    </location>
</feature>
<keyword evidence="2 4" id="KW-0728">SH3 domain</keyword>
<dbReference type="InterPro" id="IPR000219">
    <property type="entry name" value="DH_dom"/>
</dbReference>
<comment type="subcellular location">
    <subcellularLocation>
        <location evidence="1">Cytoplasm</location>
    </subcellularLocation>
</comment>
<evidence type="ECO:0000256" key="5">
    <source>
        <dbReference type="SAM" id="Coils"/>
    </source>
</evidence>
<evidence type="ECO:0000256" key="4">
    <source>
        <dbReference type="PROSITE-ProRule" id="PRU00192"/>
    </source>
</evidence>
<dbReference type="Gene3D" id="1.20.900.10">
    <property type="entry name" value="Dbl homology (DH) domain"/>
    <property type="match status" value="1"/>
</dbReference>
<evidence type="ECO:0000313" key="9">
    <source>
        <dbReference type="EMBL" id="KAG2219622.1"/>
    </source>
</evidence>
<feature type="region of interest" description="Disordered" evidence="6">
    <location>
        <begin position="1369"/>
        <end position="1401"/>
    </location>
</feature>
<feature type="coiled-coil region" evidence="5">
    <location>
        <begin position="1034"/>
        <end position="1064"/>
    </location>
</feature>
<dbReference type="EMBL" id="JAEPRB010000171">
    <property type="protein sequence ID" value="KAG2219622.1"/>
    <property type="molecule type" value="Genomic_DNA"/>
</dbReference>
<dbReference type="SUPFAM" id="SSF50729">
    <property type="entry name" value="PH domain-like"/>
    <property type="match status" value="1"/>
</dbReference>
<dbReference type="Gene3D" id="3.40.50.150">
    <property type="entry name" value="Vaccinia Virus protein VP39"/>
    <property type="match status" value="1"/>
</dbReference>
<dbReference type="SUPFAM" id="SSF50044">
    <property type="entry name" value="SH3-domain"/>
    <property type="match status" value="2"/>
</dbReference>
<dbReference type="OrthoDB" id="1716625at2759"/>
<name>A0A8H7VI03_9FUNG</name>
<dbReference type="InterPro" id="IPR029063">
    <property type="entry name" value="SAM-dependent_MTases_sf"/>
</dbReference>
<dbReference type="CDD" id="cd00174">
    <property type="entry name" value="SH3"/>
    <property type="match status" value="1"/>
</dbReference>
<keyword evidence="10" id="KW-1185">Reference proteome</keyword>
<dbReference type="GO" id="GO:0005737">
    <property type="term" value="C:cytoplasm"/>
    <property type="evidence" value="ECO:0007669"/>
    <property type="project" value="UniProtKB-SubCell"/>
</dbReference>
<dbReference type="GO" id="GO:0035025">
    <property type="term" value="P:positive regulation of Rho protein signal transduction"/>
    <property type="evidence" value="ECO:0007669"/>
    <property type="project" value="TreeGrafter"/>
</dbReference>
<dbReference type="InterPro" id="IPR051480">
    <property type="entry name" value="Endocytic_GEF_Adapter"/>
</dbReference>
<gene>
    <name evidence="9" type="ORF">INT45_011347</name>
</gene>
<dbReference type="PROSITE" id="PS50010">
    <property type="entry name" value="DH_2"/>
    <property type="match status" value="1"/>
</dbReference>
<dbReference type="SUPFAM" id="SSF53335">
    <property type="entry name" value="S-adenosyl-L-methionine-dependent methyltransferases"/>
    <property type="match status" value="1"/>
</dbReference>
<reference evidence="9 10" key="1">
    <citation type="submission" date="2020-12" db="EMBL/GenBank/DDBJ databases">
        <title>Metabolic potential, ecology and presence of endohyphal bacteria is reflected in genomic diversity of Mucoromycotina.</title>
        <authorList>
            <person name="Muszewska A."/>
            <person name="Okrasinska A."/>
            <person name="Steczkiewicz K."/>
            <person name="Drgas O."/>
            <person name="Orlowska M."/>
            <person name="Perlinska-Lenart U."/>
            <person name="Aleksandrzak-Piekarczyk T."/>
            <person name="Szatraj K."/>
            <person name="Zielenkiewicz U."/>
            <person name="Pilsyk S."/>
            <person name="Malc E."/>
            <person name="Mieczkowski P."/>
            <person name="Kruszewska J.S."/>
            <person name="Biernat P."/>
            <person name="Pawlowska J."/>
        </authorList>
    </citation>
    <scope>NUCLEOTIDE SEQUENCE [LARGE SCALE GENOMIC DNA]</scope>
    <source>
        <strain evidence="9 10">CBS 142.35</strain>
    </source>
</reference>
<dbReference type="Pfam" id="PF00018">
    <property type="entry name" value="SH3_1"/>
    <property type="match status" value="2"/>
</dbReference>
<organism evidence="9 10">
    <name type="scientific">Circinella minor</name>
    <dbReference type="NCBI Taxonomy" id="1195481"/>
    <lineage>
        <taxon>Eukaryota</taxon>
        <taxon>Fungi</taxon>
        <taxon>Fungi incertae sedis</taxon>
        <taxon>Mucoromycota</taxon>
        <taxon>Mucoromycotina</taxon>
        <taxon>Mucoromycetes</taxon>
        <taxon>Mucorales</taxon>
        <taxon>Lichtheimiaceae</taxon>
        <taxon>Circinella</taxon>
    </lineage>
</organism>
<feature type="compositionally biased region" description="Low complexity" evidence="6">
    <location>
        <begin position="764"/>
        <end position="783"/>
    </location>
</feature>
<evidence type="ECO:0000313" key="10">
    <source>
        <dbReference type="Proteomes" id="UP000646827"/>
    </source>
</evidence>
<dbReference type="Pfam" id="PF16652">
    <property type="entry name" value="PH_13"/>
    <property type="match status" value="1"/>
</dbReference>
<dbReference type="InterPro" id="IPR001849">
    <property type="entry name" value="PH_domain"/>
</dbReference>
<comment type="caution">
    <text evidence="9">The sequence shown here is derived from an EMBL/GenBank/DDBJ whole genome shotgun (WGS) entry which is preliminary data.</text>
</comment>
<evidence type="ECO:0000256" key="6">
    <source>
        <dbReference type="SAM" id="MobiDB-lite"/>
    </source>
</evidence>
<feature type="region of interest" description="Disordered" evidence="6">
    <location>
        <begin position="760"/>
        <end position="832"/>
    </location>
</feature>
<dbReference type="Gene3D" id="2.30.29.30">
    <property type="entry name" value="Pleckstrin-homology domain (PH domain)/Phosphotyrosine-binding domain (PTB)"/>
    <property type="match status" value="1"/>
</dbReference>
<dbReference type="InterPro" id="IPR001452">
    <property type="entry name" value="SH3_domain"/>
</dbReference>
<dbReference type="PANTHER" id="PTHR46006">
    <property type="entry name" value="RHO GUANINE NUCLEOTIDE EXCHANGE FACTOR AT 64C, ISOFORM A"/>
    <property type="match status" value="1"/>
</dbReference>
<evidence type="ECO:0000256" key="2">
    <source>
        <dbReference type="ARBA" id="ARBA00022443"/>
    </source>
</evidence>
<dbReference type="Pfam" id="PF00621">
    <property type="entry name" value="RhoGEF"/>
    <property type="match status" value="1"/>
</dbReference>
<dbReference type="GO" id="GO:0035556">
    <property type="term" value="P:intracellular signal transduction"/>
    <property type="evidence" value="ECO:0007669"/>
    <property type="project" value="InterPro"/>
</dbReference>
<evidence type="ECO:0000259" key="8">
    <source>
        <dbReference type="PROSITE" id="PS50010"/>
    </source>
</evidence>
<feature type="domain" description="DH" evidence="8">
    <location>
        <begin position="872"/>
        <end position="1054"/>
    </location>
</feature>
<feature type="region of interest" description="Disordered" evidence="6">
    <location>
        <begin position="347"/>
        <end position="390"/>
    </location>
</feature>
<dbReference type="InterPro" id="IPR035899">
    <property type="entry name" value="DBL_dom_sf"/>
</dbReference>
<sequence length="1541" mass="176916">MNYRSTSADPWTSQRNGGYTSLYSTLNDNSGNSKSYDDYNNNKDIDERIQDLRKSIREQTILLSVLDDGNDNQGNIDELQNKIRNVSQELKKTLDGNQQQTQVRYEQNMRRLQDLTDEGRTLKKEIDYLIDTGIKNVQSELMNETNRLKELELELARIKHHADNDPIRAKAHAMIASRLNSPLNDAYTTQLETNAQERKKNMDHITHDIEGLQQNARQIIQIDLPVMDTYIDINRKQNRDRQMFEKGLFVAEPLARFIDSIESSNTTELLGTTSTTFASSPLSYDNPKPKSAPMFAAMDQEDYLSYTPTPPPIPTTQRPGSPRSAADIKAEAQRRIEQRRLLFVNKYNQQRSTENLKRNSTKSDDASSVSTISAEEKAAQERLRQAEQDARERLQIAREQRAKVRQEAEEKRKQALAAREVKLLEQEKQRQLQEEKEQKEREVLAEKRRKEEAEILERRRKEIEEHERRERELQLKREEEEKAAEEVRLRRIREAAERAAREKRRRQEEIEKKEREREAARAEAEKRRREWLETQENSRREKEAAAKREQEEKERKEREEEERQRQEELEEQRRKQAEEEAAAAAAVAAKEAEEAALAQKEVEVQIDSQQNTTAGTSGYGVDIEDEVDFTTIYRVKSLYEYHGARNDDLSFGEDEMIKAHPHKESTSDWWYGSSLTTKQVGFFPKAYVEIIEKAFRVRAIYEFSKTRQDDLAFVENEIIIVQPFQDDDSDWWYGTSEDSHNSGYFPKTYVEVINPGVPSIQLSEPTTLTSPMTTQQQQQQQETTKTDEPQRGMSAPNTPVLKKQNLTVSRTDTARRRRATSNAGIPGSNEVPIGRARAMSVPIQRPGSPGILTWASTMDEKELEAIPADERKRQETIFELISTEKTYLRDLQLVINVFYADSAKYLSRDEQDVVFSNIDELLLCNTALLSDLESRQQESGGVISNIGDVFLKHVDNLNSYSTYCRNQSFASRFLQDKRQQDQWFNVFLKTAQSRPECRALDLSHFLLEPMQRITRYPLLLQNILNATPKKHPDYGVLRSALAKAENILQRVNEETRRYENSQKMRELSRLLDMENYGRLDVPTREFVMEGVLYKSKSGRKLHGYLFNDVFILTEPLKGLSPEGYLYRLYKEPMDIDMVTIRQQHQNLSLKASFTSNTSGNSSDDNAFQIVYGSNVIGSDDLDLEEVDQNSTEQIDSSLGDLSLEENATQKVPAREFDIKTCVLPSLLQADILDDIPKVDRPLYKRTLADVKFQIAEQDTLTNDVDNEEGKVVEMLNLNSNSDLVRGVYEGGFKTWECSIDLVEYLSQLPKEEISGKKVLELGCGSALPSLLLLANGLNHVDVQDYNDQVIQCITIPNILLNTVLTIQEPSAENTEPSDEKDEEEEEESESSDDEEDDDDEKDQIIGDSITCDAEAELPSDKVPEMLERVAARTRAFVGDWSGLPALVQDKKYDMIITSETIYSEEALPALVGAIQKCLQKPDGICYVAAKTIYFGVGGGILPFCELLDKSTDEEGHKFKVKKVFESKSTVKREILQLKWDI</sequence>
<protein>
    <submittedName>
        <fullName evidence="9">Uncharacterized protein</fullName>
    </submittedName>
</protein>
<dbReference type="SUPFAM" id="SSF48065">
    <property type="entry name" value="DBL homology domain (DH-domain)"/>
    <property type="match status" value="1"/>
</dbReference>
<dbReference type="CDD" id="cd00160">
    <property type="entry name" value="RhoGEF"/>
    <property type="match status" value="1"/>
</dbReference>
<evidence type="ECO:0000256" key="1">
    <source>
        <dbReference type="ARBA" id="ARBA00004496"/>
    </source>
</evidence>
<dbReference type="InterPro" id="IPR011993">
    <property type="entry name" value="PH-like_dom_sf"/>
</dbReference>
<dbReference type="InterPro" id="IPR001331">
    <property type="entry name" value="GDS_CDC24_CS"/>
</dbReference>
<evidence type="ECO:0000259" key="7">
    <source>
        <dbReference type="PROSITE" id="PS50002"/>
    </source>
</evidence>
<dbReference type="SMART" id="SM00326">
    <property type="entry name" value="SH3"/>
    <property type="match status" value="2"/>
</dbReference>
<evidence type="ECO:0000256" key="3">
    <source>
        <dbReference type="ARBA" id="ARBA00022490"/>
    </source>
</evidence>
<dbReference type="GO" id="GO:0005085">
    <property type="term" value="F:guanyl-nucleotide exchange factor activity"/>
    <property type="evidence" value="ECO:0007669"/>
    <property type="project" value="InterPro"/>
</dbReference>
<dbReference type="PROSITE" id="PS50002">
    <property type="entry name" value="SH3"/>
    <property type="match status" value="1"/>
</dbReference>
<accession>A0A8H7VI03</accession>
<dbReference type="SMART" id="SM00325">
    <property type="entry name" value="RhoGEF"/>
    <property type="match status" value="1"/>
</dbReference>
<keyword evidence="5" id="KW-0175">Coiled coil</keyword>
<feature type="region of interest" description="Disordered" evidence="6">
    <location>
        <begin position="303"/>
        <end position="331"/>
    </location>
</feature>
<feature type="compositionally biased region" description="Basic and acidic residues" evidence="6">
    <location>
        <begin position="354"/>
        <end position="365"/>
    </location>
</feature>
<dbReference type="InterPro" id="IPR036028">
    <property type="entry name" value="SH3-like_dom_sf"/>
</dbReference>
<keyword evidence="3" id="KW-0963">Cytoplasm</keyword>
<feature type="compositionally biased region" description="Acidic residues" evidence="6">
    <location>
        <begin position="1375"/>
        <end position="1401"/>
    </location>
</feature>
<proteinExistence type="predicted"/>
<dbReference type="Gene3D" id="2.30.30.40">
    <property type="entry name" value="SH3 Domains"/>
    <property type="match status" value="2"/>
</dbReference>